<keyword evidence="7" id="KW-1185">Reference proteome</keyword>
<dbReference type="InterPro" id="IPR011641">
    <property type="entry name" value="Tyr-kin_ephrin_A/B_rcpt-like"/>
</dbReference>
<dbReference type="Pfam" id="PF00530">
    <property type="entry name" value="SRCR"/>
    <property type="match status" value="4"/>
</dbReference>
<dbReference type="InterPro" id="IPR036772">
    <property type="entry name" value="SRCR-like_dom_sf"/>
</dbReference>
<feature type="transmembrane region" description="Helical" evidence="3">
    <location>
        <begin position="1431"/>
        <end position="1454"/>
    </location>
</feature>
<evidence type="ECO:0000313" key="7">
    <source>
        <dbReference type="Proteomes" id="UP001165122"/>
    </source>
</evidence>
<dbReference type="PANTHER" id="PTHR46104">
    <property type="entry name" value="GENE 9195-RELATED-RELATED"/>
    <property type="match status" value="1"/>
</dbReference>
<keyword evidence="3" id="KW-1133">Transmembrane helix</keyword>
<reference evidence="7" key="1">
    <citation type="journal article" date="2023" name="Commun. Biol.">
        <title>Genome analysis of Parmales, the sister group of diatoms, reveals the evolutionary specialization of diatoms from phago-mixotrophs to photoautotrophs.</title>
        <authorList>
            <person name="Ban H."/>
            <person name="Sato S."/>
            <person name="Yoshikawa S."/>
            <person name="Yamada K."/>
            <person name="Nakamura Y."/>
            <person name="Ichinomiya M."/>
            <person name="Sato N."/>
            <person name="Blanc-Mathieu R."/>
            <person name="Endo H."/>
            <person name="Kuwata A."/>
            <person name="Ogata H."/>
        </authorList>
    </citation>
    <scope>NUCLEOTIDE SEQUENCE [LARGE SCALE GENOMIC DNA]</scope>
    <source>
        <strain evidence="7">NIES 3700</strain>
    </source>
</reference>
<feature type="domain" description="SRCR" evidence="5">
    <location>
        <begin position="853"/>
        <end position="970"/>
    </location>
</feature>
<proteinExistence type="predicted"/>
<feature type="signal peptide" evidence="4">
    <location>
        <begin position="1"/>
        <end position="22"/>
    </location>
</feature>
<feature type="compositionally biased region" description="Low complexity" evidence="2">
    <location>
        <begin position="31"/>
        <end position="43"/>
    </location>
</feature>
<sequence>MIAKAFALFLCLLAIITPTAMSSDSPIATLPPSSQNQTPSQSQRKLSSTYTILTRDSYGDTWKGGILTIIHSETNEAVATSTGPETGCKYNPPLKTCEKTETVSLNCGSFTAVASGGSESWEYSWVIEDEHGSIVAEASGTSNANFASPCEACGLGSGAVGATTECEVCPEGKYSDVDGPGACERCEAGKWSDKESAMSEDACRSCEAGKSSSTPGATSISTCTSCSATTVSSDDRTICGCQVGSGNAPLIGQLPDSSNVRIRDNSNNSPRFDPIGVVSGRIEVQPSGETAWGTIANNDWDDTDALIACREIGNELGYLTVSGTALSYDPTPDGSGEVWWNEIGCSGNEETLESCPKQTPTSTSHANDIGITCRFIQPDECEACPAGKSSDSLSISPCQNCEAGKYSDTSSSSGCTSCEAGKASSAVSASSIITCTDCEPGSYANAGASTSCTNCARGKFSSTPSATSSATCQLCEEGKISTTGSTMCFDYCAQGTPSEDDSLQCNCALGSGGDFSFPTSPVNGQLQDVTSIRLRDSSNNSPTFDGEGVVSGRVEVKPPGKSAWGTIHGQTLWDDTDAIVACRQIGNEFGYATVSGTALSYGSTPDGSGVIWWTEVGCSGSEETLEECIPLGTGVTNHQYDIGVTCKFSQAGECELCPPGKFSDVTGIRACTECEAGKYSSATSATSATTCLACEAGKMSSLLGESSCESCAPGRYSATEASTSCTLCAAGRYGGEASATSSTSCLACEAGKFSEINGESICESCDPGSYSATEASTLCALCTAGRYSSTPSASSCLACEVGKVVLASGATSCTACSWPKSSNVDRTFCTCGPGSGGSSTSPPTGQLQDATNIRIRAAGWISPTFNSEGVVEGRIEVLPSGEVFWGSIVGNTWGDAETLVACREIGNELGYTTVGGIALTKENTPDGEGKVWWDGVDCGSGSSIHLESCSKQTTTETTPSHSQDIGVACMFLQQECEACSPGKFNDEVGSSPCGECGAGTYSDATGSSSCEFCGEGKASWAMGASSESACVACSSSQVVFDDRSHCTCELGSGANVTGPTSPALGQLQDGFSIRIKDGGSESPLFDSEGVVEGRIEVLPLGETSFGTIKDKDWDDNDALVACRQIGNELGFLVVDGGVEHVKALSSNVPEGTGEQWWEGLSCSGSEKTLEECSKETPTSTSHVLDAGIRCRFHKANACATCPAGKFNDAKNRACESCAPGHYSHEEGRTTTCDACKSGKITAGSGESSCEACPPSSSTLGVDGASKCASCPFGLVTEDGGHCIYGKCEPGEFNDGEGKCEECKIMPSALTIFYSLVTFYLVCRYVGKIKTGNEGRQSMVKMKVVTTFFQIAEITMMTRISWPSKALAIFPFKFPAAEIGCLLGLGGEGLFSYESSAKAYAGFFFFTWGPVVLFLLMWYLSIGETAGSRQALTSQLLTLMMLWYTPILQIVGSMYDCFEDPERPHDDGTTAYYLVFDSNVQCNPREAGSRLWRDLVGYNSAFIILFVGIGFPAFVVFKVHQLKKGGKLNGESIFESLYQPYNRKHPYFEALQFLRKALLIFSMSILGYRRADILCHLILTRE</sequence>
<feature type="domain" description="SRCR" evidence="5">
    <location>
        <begin position="260"/>
        <end position="374"/>
    </location>
</feature>
<keyword evidence="3" id="KW-0812">Transmembrane</keyword>
<protein>
    <recommendedName>
        <fullName evidence="5">SRCR domain-containing protein</fullName>
    </recommendedName>
</protein>
<evidence type="ECO:0000313" key="6">
    <source>
        <dbReference type="EMBL" id="GMH63545.1"/>
    </source>
</evidence>
<dbReference type="SMART" id="SM00202">
    <property type="entry name" value="SR"/>
    <property type="match status" value="4"/>
</dbReference>
<organism evidence="6 7">
    <name type="scientific">Triparma laevis f. longispina</name>
    <dbReference type="NCBI Taxonomy" id="1714387"/>
    <lineage>
        <taxon>Eukaryota</taxon>
        <taxon>Sar</taxon>
        <taxon>Stramenopiles</taxon>
        <taxon>Ochrophyta</taxon>
        <taxon>Bolidophyceae</taxon>
        <taxon>Parmales</taxon>
        <taxon>Triparmaceae</taxon>
        <taxon>Triparma</taxon>
    </lineage>
</organism>
<feature type="transmembrane region" description="Helical" evidence="3">
    <location>
        <begin position="1398"/>
        <end position="1419"/>
    </location>
</feature>
<dbReference type="Proteomes" id="UP001165122">
    <property type="component" value="Unassembled WGS sequence"/>
</dbReference>
<keyword evidence="4" id="KW-0732">Signal</keyword>
<name>A0A9W7E351_9STRA</name>
<keyword evidence="3" id="KW-0472">Membrane</keyword>
<keyword evidence="1" id="KW-1015">Disulfide bond</keyword>
<accession>A0A9W7E351</accession>
<feature type="chain" id="PRO_5040821025" description="SRCR domain-containing protein" evidence="4">
    <location>
        <begin position="23"/>
        <end position="1581"/>
    </location>
</feature>
<dbReference type="Pfam" id="PF07699">
    <property type="entry name" value="Ephrin_rec_like"/>
    <property type="match status" value="1"/>
</dbReference>
<dbReference type="GO" id="GO:0016020">
    <property type="term" value="C:membrane"/>
    <property type="evidence" value="ECO:0007669"/>
    <property type="project" value="InterPro"/>
</dbReference>
<feature type="domain" description="SRCR" evidence="5">
    <location>
        <begin position="1073"/>
        <end position="1202"/>
    </location>
</feature>
<dbReference type="InterPro" id="IPR009030">
    <property type="entry name" value="Growth_fac_rcpt_cys_sf"/>
</dbReference>
<feature type="transmembrane region" description="Helical" evidence="3">
    <location>
        <begin position="1494"/>
        <end position="1516"/>
    </location>
</feature>
<dbReference type="InterPro" id="IPR001368">
    <property type="entry name" value="TNFR/NGFR_Cys_rich_reg"/>
</dbReference>
<feature type="domain" description="SRCR" evidence="5">
    <location>
        <begin position="532"/>
        <end position="647"/>
    </location>
</feature>
<dbReference type="OrthoDB" id="536948at2759"/>
<dbReference type="SMART" id="SM00208">
    <property type="entry name" value="TNFR"/>
    <property type="match status" value="5"/>
</dbReference>
<evidence type="ECO:0000256" key="3">
    <source>
        <dbReference type="SAM" id="Phobius"/>
    </source>
</evidence>
<evidence type="ECO:0000256" key="1">
    <source>
        <dbReference type="ARBA" id="ARBA00023157"/>
    </source>
</evidence>
<dbReference type="InterPro" id="IPR001190">
    <property type="entry name" value="SRCR"/>
</dbReference>
<dbReference type="SMART" id="SM01411">
    <property type="entry name" value="Ephrin_rec_like"/>
    <property type="match status" value="9"/>
</dbReference>
<evidence type="ECO:0000256" key="2">
    <source>
        <dbReference type="SAM" id="MobiDB-lite"/>
    </source>
</evidence>
<dbReference type="SUPFAM" id="SSF56487">
    <property type="entry name" value="SRCR-like"/>
    <property type="match status" value="4"/>
</dbReference>
<evidence type="ECO:0000259" key="5">
    <source>
        <dbReference type="PROSITE" id="PS50287"/>
    </source>
</evidence>
<feature type="region of interest" description="Disordered" evidence="2">
    <location>
        <begin position="26"/>
        <end position="47"/>
    </location>
</feature>
<feature type="transmembrane region" description="Helical" evidence="3">
    <location>
        <begin position="1304"/>
        <end position="1322"/>
    </location>
</feature>
<dbReference type="PROSITE" id="PS50287">
    <property type="entry name" value="SRCR_2"/>
    <property type="match status" value="4"/>
</dbReference>
<dbReference type="EMBL" id="BRXW01000532">
    <property type="protein sequence ID" value="GMH63545.1"/>
    <property type="molecule type" value="Genomic_DNA"/>
</dbReference>
<dbReference type="Gene3D" id="2.10.50.10">
    <property type="entry name" value="Tumor Necrosis Factor Receptor, subunit A, domain 2"/>
    <property type="match status" value="6"/>
</dbReference>
<evidence type="ECO:0000256" key="4">
    <source>
        <dbReference type="SAM" id="SignalP"/>
    </source>
</evidence>
<dbReference type="Gene3D" id="3.10.250.10">
    <property type="entry name" value="SRCR-like domain"/>
    <property type="match status" value="4"/>
</dbReference>
<gene>
    <name evidence="6" type="ORF">TrLO_g16004</name>
</gene>
<dbReference type="SUPFAM" id="SSF57184">
    <property type="entry name" value="Growth factor receptor domain"/>
    <property type="match status" value="2"/>
</dbReference>
<comment type="caution">
    <text evidence="6">The sequence shown here is derived from an EMBL/GenBank/DDBJ whole genome shotgun (WGS) entry which is preliminary data.</text>
</comment>
<dbReference type="PANTHER" id="PTHR46104:SF1">
    <property type="entry name" value="GENE 9195-RELATED"/>
    <property type="match status" value="1"/>
</dbReference>